<evidence type="ECO:0000313" key="2">
    <source>
        <dbReference type="Proteomes" id="UP001295684"/>
    </source>
</evidence>
<sequence length="289" mass="33362">MQKQEKHKLSVAPLKSFSDCALGDQSTKSTEEDPEIVIFPEFSISINPRTTMNATEDENSCCKERCHSFALDNLPKKSLHARKKAGREIKLATYGNHKSLYCNNMKLNLRNHKPKKLEFWNSRLRKLAGVRTRKPDKISIKGHDPRLVLQDRNSNSVDHRESKARKKPMNFFGKATTNMVKSIKLAQRGVITNVQKARSKTECKQPEQNMPKVCQKSIKLKRRKKSRTKFQNLRLLKTQKGPFYSKSISITQKQSRYIFGSPTTIRSLQPSWLSGRKQILRENIKSFFG</sequence>
<evidence type="ECO:0000313" key="1">
    <source>
        <dbReference type="EMBL" id="CAI2372712.1"/>
    </source>
</evidence>
<proteinExistence type="predicted"/>
<name>A0AAD2CW74_EUPCR</name>
<accession>A0AAD2CW74</accession>
<protein>
    <submittedName>
        <fullName evidence="1">Uncharacterized protein</fullName>
    </submittedName>
</protein>
<keyword evidence="2" id="KW-1185">Reference proteome</keyword>
<dbReference type="Proteomes" id="UP001295684">
    <property type="component" value="Unassembled WGS sequence"/>
</dbReference>
<comment type="caution">
    <text evidence="1">The sequence shown here is derived from an EMBL/GenBank/DDBJ whole genome shotgun (WGS) entry which is preliminary data.</text>
</comment>
<organism evidence="1 2">
    <name type="scientific">Euplotes crassus</name>
    <dbReference type="NCBI Taxonomy" id="5936"/>
    <lineage>
        <taxon>Eukaryota</taxon>
        <taxon>Sar</taxon>
        <taxon>Alveolata</taxon>
        <taxon>Ciliophora</taxon>
        <taxon>Intramacronucleata</taxon>
        <taxon>Spirotrichea</taxon>
        <taxon>Hypotrichia</taxon>
        <taxon>Euplotida</taxon>
        <taxon>Euplotidae</taxon>
        <taxon>Moneuplotes</taxon>
    </lineage>
</organism>
<reference evidence="1" key="1">
    <citation type="submission" date="2023-07" db="EMBL/GenBank/DDBJ databases">
        <authorList>
            <consortium name="AG Swart"/>
            <person name="Singh M."/>
            <person name="Singh A."/>
            <person name="Seah K."/>
            <person name="Emmerich C."/>
        </authorList>
    </citation>
    <scope>NUCLEOTIDE SEQUENCE</scope>
    <source>
        <strain evidence="1">DP1</strain>
    </source>
</reference>
<dbReference type="EMBL" id="CAMPGE010014012">
    <property type="protein sequence ID" value="CAI2372712.1"/>
    <property type="molecule type" value="Genomic_DNA"/>
</dbReference>
<dbReference type="AlphaFoldDB" id="A0AAD2CW74"/>
<gene>
    <name evidence="1" type="ORF">ECRASSUSDP1_LOCUS14044</name>
</gene>